<evidence type="ECO:0000313" key="1">
    <source>
        <dbReference type="EMBL" id="KKL20224.1"/>
    </source>
</evidence>
<name>A0A0F9BE81_9ZZZZ</name>
<accession>A0A0F9BE81</accession>
<dbReference type="EMBL" id="LAZR01038181">
    <property type="protein sequence ID" value="KKL20224.1"/>
    <property type="molecule type" value="Genomic_DNA"/>
</dbReference>
<dbReference type="AlphaFoldDB" id="A0A0F9BE81"/>
<sequence length="234" mass="25786">MALEDFNTYTEVDPNSRITVATRRVTWTALTENEDAYVYKDKGVNFFDGDFVHLFTVRTSAVSATTRNGYWALTNTLDDLVGTDTADGSYLALRFEFTDPLLSLRLNEVDSGDFRESSNITISLNTTYYLKVYRDESVGSFGTLYLAIYTDAARTTLLSSVVSLALNTSKKDFRYIHAVITYNNGANDFATGFSENMELFSSLTTALKVRTEPSTAITTTSATGNGVIADLGLS</sequence>
<gene>
    <name evidence="1" type="ORF">LCGC14_2457620</name>
</gene>
<feature type="non-terminal residue" evidence="1">
    <location>
        <position position="234"/>
    </location>
</feature>
<organism evidence="1">
    <name type="scientific">marine sediment metagenome</name>
    <dbReference type="NCBI Taxonomy" id="412755"/>
    <lineage>
        <taxon>unclassified sequences</taxon>
        <taxon>metagenomes</taxon>
        <taxon>ecological metagenomes</taxon>
    </lineage>
</organism>
<proteinExistence type="predicted"/>
<protein>
    <submittedName>
        <fullName evidence="1">Uncharacterized protein</fullName>
    </submittedName>
</protein>
<comment type="caution">
    <text evidence="1">The sequence shown here is derived from an EMBL/GenBank/DDBJ whole genome shotgun (WGS) entry which is preliminary data.</text>
</comment>
<reference evidence="1" key="1">
    <citation type="journal article" date="2015" name="Nature">
        <title>Complex archaea that bridge the gap between prokaryotes and eukaryotes.</title>
        <authorList>
            <person name="Spang A."/>
            <person name="Saw J.H."/>
            <person name="Jorgensen S.L."/>
            <person name="Zaremba-Niedzwiedzka K."/>
            <person name="Martijn J."/>
            <person name="Lind A.E."/>
            <person name="van Eijk R."/>
            <person name="Schleper C."/>
            <person name="Guy L."/>
            <person name="Ettema T.J."/>
        </authorList>
    </citation>
    <scope>NUCLEOTIDE SEQUENCE</scope>
</reference>